<proteinExistence type="predicted"/>
<feature type="transmembrane region" description="Helical" evidence="8">
    <location>
        <begin position="102"/>
        <end position="125"/>
    </location>
</feature>
<dbReference type="InterPro" id="IPR036259">
    <property type="entry name" value="MFS_trans_sf"/>
</dbReference>
<evidence type="ECO:0000313" key="11">
    <source>
        <dbReference type="Proteomes" id="UP001162802"/>
    </source>
</evidence>
<dbReference type="SUPFAM" id="SSF103473">
    <property type="entry name" value="MFS general substrate transporter"/>
    <property type="match status" value="1"/>
</dbReference>
<dbReference type="PANTHER" id="PTHR23513:SF11">
    <property type="entry name" value="STAPHYLOFERRIN A TRANSPORTER"/>
    <property type="match status" value="1"/>
</dbReference>
<dbReference type="InterPro" id="IPR020846">
    <property type="entry name" value="MFS_dom"/>
</dbReference>
<dbReference type="Proteomes" id="UP001162802">
    <property type="component" value="Unassembled WGS sequence"/>
</dbReference>
<evidence type="ECO:0000256" key="1">
    <source>
        <dbReference type="ARBA" id="ARBA00004651"/>
    </source>
</evidence>
<evidence type="ECO:0000313" key="10">
    <source>
        <dbReference type="EMBL" id="MCJ1961629.1"/>
    </source>
</evidence>
<evidence type="ECO:0000256" key="6">
    <source>
        <dbReference type="ARBA" id="ARBA00023136"/>
    </source>
</evidence>
<dbReference type="Pfam" id="PF05977">
    <property type="entry name" value="MFS_3"/>
    <property type="match status" value="1"/>
</dbReference>
<evidence type="ECO:0000256" key="3">
    <source>
        <dbReference type="ARBA" id="ARBA00022475"/>
    </source>
</evidence>
<name>A0ABT0AEL2_9SPHN</name>
<dbReference type="InterPro" id="IPR010290">
    <property type="entry name" value="TM_effector"/>
</dbReference>
<feature type="transmembrane region" description="Helical" evidence="8">
    <location>
        <begin position="279"/>
        <end position="299"/>
    </location>
</feature>
<feature type="transmembrane region" description="Helical" evidence="8">
    <location>
        <begin position="335"/>
        <end position="358"/>
    </location>
</feature>
<keyword evidence="3" id="KW-1003">Cell membrane</keyword>
<comment type="caution">
    <text evidence="10">The sequence shown here is derived from an EMBL/GenBank/DDBJ whole genome shotgun (WGS) entry which is preliminary data.</text>
</comment>
<keyword evidence="4 8" id="KW-0812">Transmembrane</keyword>
<evidence type="ECO:0000256" key="4">
    <source>
        <dbReference type="ARBA" id="ARBA00022692"/>
    </source>
</evidence>
<evidence type="ECO:0000256" key="8">
    <source>
        <dbReference type="SAM" id="Phobius"/>
    </source>
</evidence>
<organism evidence="10 11">
    <name type="scientific">Novosphingobium mangrovi</name>
    <name type="common">ex Hu et al. 2023</name>
    <dbReference type="NCBI Taxonomy" id="2930094"/>
    <lineage>
        <taxon>Bacteria</taxon>
        <taxon>Pseudomonadati</taxon>
        <taxon>Pseudomonadota</taxon>
        <taxon>Alphaproteobacteria</taxon>
        <taxon>Sphingomonadales</taxon>
        <taxon>Sphingomonadaceae</taxon>
        <taxon>Novosphingobium</taxon>
    </lineage>
</organism>
<keyword evidence="2" id="KW-0813">Transport</keyword>
<dbReference type="Gene3D" id="1.20.1250.20">
    <property type="entry name" value="MFS general substrate transporter like domains"/>
    <property type="match status" value="1"/>
</dbReference>
<sequence length="570" mass="60244">MAEDAKDGQETAPETVSGTVRESEAPPGTFAPLAVAPFRRIWSSSVCSNLGHQILGVAAAWEMTRLTDSPAMVAGVQTALMLPLMLVALPAGALADMFDRRIVAMCGLAFACLGGSVMALCGLMGLVTPWLMLGLIFAIGSGVALFGPAWQASISELVPPRLLPPAVALGSVSFNLARSVGPAIGGFLVLAAGAHVAFGANALGYIPFLLAFYFWKREQPASRLPPESLGRALVSGMRFALHAGGVRNAIVRVFLFGFCVATASALAPLIARDQLAGDAASYGVLLGAGGVGAILGSLSTATLRARLGPELAIRIGTLVTAGALVGIAYSRSIWVAAPCFLLQGMGTMMVLAMLNVAVQLSAPRWVTARALSLYSSAVTGGIALGSIGWGAISNGLGLQTTVLVSGLALAATVALGFVLPMAHEGEDRRAPVSLGKSPEVALGLTARSGPVEIEIDYRVEPANAREFFRLMQEVGKARRRNGGFAWSLARDIADTQLWIERYECPTWGDYLHMRNRFTQADLDLQEKVETFNTLRDGSRLRRRLMRPFGSVRWRADVPDPGPDQPRPFSY</sequence>
<reference evidence="10" key="1">
    <citation type="submission" date="2022-03" db="EMBL/GenBank/DDBJ databases">
        <title>Identification of a novel bacterium isolated from mangrove sediments.</title>
        <authorList>
            <person name="Pan X."/>
        </authorList>
    </citation>
    <scope>NUCLEOTIDE SEQUENCE</scope>
    <source>
        <strain evidence="10">B2637</strain>
    </source>
</reference>
<evidence type="ECO:0000256" key="2">
    <source>
        <dbReference type="ARBA" id="ARBA00022448"/>
    </source>
</evidence>
<feature type="transmembrane region" description="Helical" evidence="8">
    <location>
        <begin position="249"/>
        <end position="267"/>
    </location>
</feature>
<feature type="transmembrane region" description="Helical" evidence="8">
    <location>
        <begin position="370"/>
        <end position="392"/>
    </location>
</feature>
<keyword evidence="5 8" id="KW-1133">Transmembrane helix</keyword>
<evidence type="ECO:0000259" key="9">
    <source>
        <dbReference type="PROSITE" id="PS50850"/>
    </source>
</evidence>
<feature type="transmembrane region" description="Helical" evidence="8">
    <location>
        <begin position="311"/>
        <end position="329"/>
    </location>
</feature>
<comment type="subcellular location">
    <subcellularLocation>
        <location evidence="1">Cell membrane</location>
        <topology evidence="1">Multi-pass membrane protein</topology>
    </subcellularLocation>
</comment>
<dbReference type="RefSeq" id="WP_243800914.1">
    <property type="nucleotide sequence ID" value="NZ_JALHAT010000024.1"/>
</dbReference>
<dbReference type="EMBL" id="JALHAT010000024">
    <property type="protein sequence ID" value="MCJ1961629.1"/>
    <property type="molecule type" value="Genomic_DNA"/>
</dbReference>
<feature type="domain" description="Major facilitator superfamily (MFS) profile" evidence="9">
    <location>
        <begin position="29"/>
        <end position="423"/>
    </location>
</feature>
<feature type="transmembrane region" description="Helical" evidence="8">
    <location>
        <begin position="187"/>
        <end position="215"/>
    </location>
</feature>
<accession>A0ABT0AEL2</accession>
<gene>
    <name evidence="10" type="ORF">MTR65_13120</name>
</gene>
<feature type="transmembrane region" description="Helical" evidence="8">
    <location>
        <begin position="131"/>
        <end position="150"/>
    </location>
</feature>
<dbReference type="PROSITE" id="PS50850">
    <property type="entry name" value="MFS"/>
    <property type="match status" value="1"/>
</dbReference>
<keyword evidence="6 8" id="KW-0472">Membrane</keyword>
<feature type="transmembrane region" description="Helical" evidence="8">
    <location>
        <begin position="398"/>
        <end position="419"/>
    </location>
</feature>
<evidence type="ECO:0000256" key="7">
    <source>
        <dbReference type="SAM" id="MobiDB-lite"/>
    </source>
</evidence>
<dbReference type="CDD" id="cd06173">
    <property type="entry name" value="MFS_MefA_like"/>
    <property type="match status" value="1"/>
</dbReference>
<keyword evidence="11" id="KW-1185">Reference proteome</keyword>
<dbReference type="PANTHER" id="PTHR23513">
    <property type="entry name" value="INTEGRAL MEMBRANE EFFLUX PROTEIN-RELATED"/>
    <property type="match status" value="1"/>
</dbReference>
<protein>
    <submittedName>
        <fullName evidence="10">MFS transporter</fullName>
    </submittedName>
</protein>
<evidence type="ECO:0000256" key="5">
    <source>
        <dbReference type="ARBA" id="ARBA00022989"/>
    </source>
</evidence>
<feature type="transmembrane region" description="Helical" evidence="8">
    <location>
        <begin position="71"/>
        <end position="95"/>
    </location>
</feature>
<feature type="region of interest" description="Disordered" evidence="7">
    <location>
        <begin position="1"/>
        <end position="25"/>
    </location>
</feature>